<protein>
    <recommendedName>
        <fullName evidence="4">WAP domain-containing protein</fullName>
    </recommendedName>
</protein>
<proteinExistence type="predicted"/>
<gene>
    <name evidence="2" type="ORF">AFUS01_LOCUS28035</name>
</gene>
<dbReference type="AlphaFoldDB" id="A0A8J2PC37"/>
<evidence type="ECO:0000256" key="1">
    <source>
        <dbReference type="SAM" id="SignalP"/>
    </source>
</evidence>
<evidence type="ECO:0000313" key="2">
    <source>
        <dbReference type="EMBL" id="CAG7817467.1"/>
    </source>
</evidence>
<dbReference type="EMBL" id="CAJVCH010394927">
    <property type="protein sequence ID" value="CAG7817467.1"/>
    <property type="molecule type" value="Genomic_DNA"/>
</dbReference>
<name>A0A8J2PC37_9HEXA</name>
<organism evidence="2 3">
    <name type="scientific">Allacma fusca</name>
    <dbReference type="NCBI Taxonomy" id="39272"/>
    <lineage>
        <taxon>Eukaryota</taxon>
        <taxon>Metazoa</taxon>
        <taxon>Ecdysozoa</taxon>
        <taxon>Arthropoda</taxon>
        <taxon>Hexapoda</taxon>
        <taxon>Collembola</taxon>
        <taxon>Symphypleona</taxon>
        <taxon>Sminthuridae</taxon>
        <taxon>Allacma</taxon>
    </lineage>
</organism>
<reference evidence="2" key="1">
    <citation type="submission" date="2021-06" db="EMBL/GenBank/DDBJ databases">
        <authorList>
            <person name="Hodson N. C."/>
            <person name="Mongue J. A."/>
            <person name="Jaron S. K."/>
        </authorList>
    </citation>
    <scope>NUCLEOTIDE SEQUENCE</scope>
</reference>
<keyword evidence="3" id="KW-1185">Reference proteome</keyword>
<keyword evidence="1" id="KW-0732">Signal</keyword>
<feature type="signal peptide" evidence="1">
    <location>
        <begin position="1"/>
        <end position="21"/>
    </location>
</feature>
<feature type="chain" id="PRO_5035205656" description="WAP domain-containing protein" evidence="1">
    <location>
        <begin position="22"/>
        <end position="133"/>
    </location>
</feature>
<evidence type="ECO:0000313" key="3">
    <source>
        <dbReference type="Proteomes" id="UP000708208"/>
    </source>
</evidence>
<evidence type="ECO:0008006" key="4">
    <source>
        <dbReference type="Google" id="ProtNLM"/>
    </source>
</evidence>
<comment type="caution">
    <text evidence="2">The sequence shown here is derived from an EMBL/GenBank/DDBJ whole genome shotgun (WGS) entry which is preliminary data.</text>
</comment>
<dbReference type="Proteomes" id="UP000708208">
    <property type="component" value="Unassembled WGS sequence"/>
</dbReference>
<sequence length="133" mass="14992">MSRKYSLILVLAALAIYSVKSQFGLDYRNYFGLAIRSQKFSQPPEQCLSDGSLCKYMTDCCSLHCSHGSWISPNECAPSFCGCPQPPWSTEPPYDNCLDFHDYCSNDRQCCSGFCYQQSSARGCWYPPCIPCD</sequence>
<accession>A0A8J2PC37</accession>